<dbReference type="Proteomes" id="UP001501115">
    <property type="component" value="Unassembled WGS sequence"/>
</dbReference>
<dbReference type="RefSeq" id="WP_345664756.1">
    <property type="nucleotide sequence ID" value="NZ_BAABET010000010.1"/>
</dbReference>
<proteinExistence type="predicted"/>
<feature type="region of interest" description="Disordered" evidence="1">
    <location>
        <begin position="1"/>
        <end position="28"/>
    </location>
</feature>
<reference evidence="3" key="1">
    <citation type="journal article" date="2019" name="Int. J. Syst. Evol. Microbiol.">
        <title>The Global Catalogue of Microorganisms (GCM) 10K type strain sequencing project: providing services to taxonomists for standard genome sequencing and annotation.</title>
        <authorList>
            <consortium name="The Broad Institute Genomics Platform"/>
            <consortium name="The Broad Institute Genome Sequencing Center for Infectious Disease"/>
            <person name="Wu L."/>
            <person name="Ma J."/>
        </authorList>
    </citation>
    <scope>NUCLEOTIDE SEQUENCE [LARGE SCALE GENOMIC DNA]</scope>
    <source>
        <strain evidence="3">JCM 31290</strain>
    </source>
</reference>
<protein>
    <recommendedName>
        <fullName evidence="4">Fido domain-containing protein</fullName>
    </recommendedName>
</protein>
<sequence>MAGGFRLRPGRTGDPVPRRRGGGHQSDGNARSAFLALVFVLAREGVALDGVSLLRRVTFQADEPQDALILMRYVDSHLAETRRNTASR</sequence>
<keyword evidence="3" id="KW-1185">Reference proteome</keyword>
<evidence type="ECO:0000313" key="3">
    <source>
        <dbReference type="Proteomes" id="UP001501115"/>
    </source>
</evidence>
<comment type="caution">
    <text evidence="2">The sequence shown here is derived from an EMBL/GenBank/DDBJ whole genome shotgun (WGS) entry which is preliminary data.</text>
</comment>
<gene>
    <name evidence="2" type="ORF">GCM10023086_59160</name>
</gene>
<accession>A0ABP8GU14</accession>
<name>A0ABP8GU14_9ACTN</name>
<evidence type="ECO:0008006" key="4">
    <source>
        <dbReference type="Google" id="ProtNLM"/>
    </source>
</evidence>
<organism evidence="2 3">
    <name type="scientific">Streptomyces venetus</name>
    <dbReference type="NCBI Taxonomy" id="1701086"/>
    <lineage>
        <taxon>Bacteria</taxon>
        <taxon>Bacillati</taxon>
        <taxon>Actinomycetota</taxon>
        <taxon>Actinomycetes</taxon>
        <taxon>Kitasatosporales</taxon>
        <taxon>Streptomycetaceae</taxon>
        <taxon>Streptomyces</taxon>
    </lineage>
</organism>
<evidence type="ECO:0000256" key="1">
    <source>
        <dbReference type="SAM" id="MobiDB-lite"/>
    </source>
</evidence>
<dbReference type="EMBL" id="BAABET010000010">
    <property type="protein sequence ID" value="GAA4329845.1"/>
    <property type="molecule type" value="Genomic_DNA"/>
</dbReference>
<evidence type="ECO:0000313" key="2">
    <source>
        <dbReference type="EMBL" id="GAA4329845.1"/>
    </source>
</evidence>